<sequence length="676" mass="77372">MEKQQCFPTIWKMKLGKAEQLTPHHFFGGLENEQLKNMDEQTFPFAEGAISAKSTSRGFLITLPLGQDEKLYGLGLQLQSFIQNGKRKRLRTNADATNDTGDAHAPVPFYVSTKAYGILVDTSRCVEFDYGATKRVYSEKSDRNEKEIAIRTETLYSEERRGSQVSIFIEGVEGAELYIFAGESMKQVVESYNLFSGGGVLPPIWGLGNLYRSYGPADQGQVESLLEDFQKEQMPFSMLGLEPGWQSRAYSCSFKWDSNRFPNPELLMQNVKRAGLELNLWEQAYVHKTADFYEELLPYSGDYEVWEGLVPDFALPEAREIYGRRQGELIDTGIGAVKLDECDGSDFTGGWFFPDFSQFPSGMDGEQAKNLFGAMVQRTIQQQFERRNLRTYSQVRAGWSYGAPMSFVLYSDLYDHGQFVRGILNAGFSGLLWSPEVRQCGSGEEFIRRMQTVVMSPLSIINAWMVPNPPWKQYDIDQNAQGILLETSELQDRCRELLQLRNAFIPYLYEAYARYEKFGTPPFRALVLDFPEDEQVHAIDDSYMMGDNLLVAPILNEGTGRSVYLPEGDWYDFWSGTRYEGKQHIVAETIEIPLFVRAGTILPLASNQSITKNTIFDLEIRIYGRQPRKTYLIEDDWISLNYKNGEQNDYELAVVEGELVIPKMERYRIHSQSWFD</sequence>
<dbReference type="GO" id="GO:0004553">
    <property type="term" value="F:hydrolase activity, hydrolyzing O-glycosyl compounds"/>
    <property type="evidence" value="ECO:0007669"/>
    <property type="project" value="InterPro"/>
</dbReference>
<dbReference type="InterPro" id="IPR048395">
    <property type="entry name" value="Glyco_hydro_31_C"/>
</dbReference>
<evidence type="ECO:0000259" key="3">
    <source>
        <dbReference type="Pfam" id="PF01055"/>
    </source>
</evidence>
<feature type="domain" description="Glycoside hydrolase family 31 N-terminal" evidence="4">
    <location>
        <begin position="61"/>
        <end position="129"/>
    </location>
</feature>
<proteinExistence type="inferred from homology"/>
<dbReference type="PANTHER" id="PTHR43863">
    <property type="entry name" value="HYDROLASE, PUTATIVE (AFU_ORTHOLOGUE AFUA_1G03140)-RELATED"/>
    <property type="match status" value="1"/>
</dbReference>
<comment type="similarity">
    <text evidence="1 2">Belongs to the glycosyl hydrolase 31 family.</text>
</comment>
<keyword evidence="7" id="KW-1185">Reference proteome</keyword>
<dbReference type="GO" id="GO:0005975">
    <property type="term" value="P:carbohydrate metabolic process"/>
    <property type="evidence" value="ECO:0007669"/>
    <property type="project" value="InterPro"/>
</dbReference>
<dbReference type="Gene3D" id="3.20.20.80">
    <property type="entry name" value="Glycosidases"/>
    <property type="match status" value="1"/>
</dbReference>
<dbReference type="Pfam" id="PF21365">
    <property type="entry name" value="Glyco_hydro_31_3rd"/>
    <property type="match status" value="1"/>
</dbReference>
<dbReference type="InterPro" id="IPR017853">
    <property type="entry name" value="GH"/>
</dbReference>
<evidence type="ECO:0000256" key="1">
    <source>
        <dbReference type="ARBA" id="ARBA00007806"/>
    </source>
</evidence>
<dbReference type="SUPFAM" id="SSF74650">
    <property type="entry name" value="Galactose mutarotase-like"/>
    <property type="match status" value="1"/>
</dbReference>
<feature type="domain" description="Glycoside hydrolase family 31 TIM barrel" evidence="3">
    <location>
        <begin position="201"/>
        <end position="510"/>
    </location>
</feature>
<dbReference type="PANTHER" id="PTHR43863:SF2">
    <property type="entry name" value="MALTASE-GLUCOAMYLASE"/>
    <property type="match status" value="1"/>
</dbReference>
<gene>
    <name evidence="6" type="ORF">EJC50_19390</name>
</gene>
<feature type="domain" description="Glycosyl hydrolase family 31 C-terminal" evidence="5">
    <location>
        <begin position="519"/>
        <end position="602"/>
    </location>
</feature>
<keyword evidence="2" id="KW-0326">Glycosidase</keyword>
<protein>
    <submittedName>
        <fullName evidence="6">Glycoside hydrolase family 31 protein</fullName>
    </submittedName>
</protein>
<dbReference type="InterPro" id="IPR025887">
    <property type="entry name" value="Glyco_hydro_31_N_dom"/>
</dbReference>
<reference evidence="7" key="1">
    <citation type="submission" date="2018-12" db="EMBL/GenBank/DDBJ databases">
        <title>Genome sequence of Peanibacillus sp.</title>
        <authorList>
            <person name="Subramani G."/>
            <person name="Srinivasan S."/>
            <person name="Kim M.K."/>
        </authorList>
    </citation>
    <scope>NUCLEOTIDE SEQUENCE [LARGE SCALE GENOMIC DNA]</scope>
    <source>
        <strain evidence="7">18JY67-1</strain>
    </source>
</reference>
<dbReference type="SUPFAM" id="SSF51445">
    <property type="entry name" value="(Trans)glycosidases"/>
    <property type="match status" value="1"/>
</dbReference>
<dbReference type="KEGG" id="palb:EJC50_19390"/>
<dbReference type="OrthoDB" id="176168at2"/>
<dbReference type="RefSeq" id="WP_126017304.1">
    <property type="nucleotide sequence ID" value="NZ_CP034437.1"/>
</dbReference>
<dbReference type="SUPFAM" id="SSF51011">
    <property type="entry name" value="Glycosyl hydrolase domain"/>
    <property type="match status" value="1"/>
</dbReference>
<dbReference type="InterPro" id="IPR051816">
    <property type="entry name" value="Glycosyl_Hydrolase_31"/>
</dbReference>
<organism evidence="6 7">
    <name type="scientific">Paenibacillus albus</name>
    <dbReference type="NCBI Taxonomy" id="2495582"/>
    <lineage>
        <taxon>Bacteria</taxon>
        <taxon>Bacillati</taxon>
        <taxon>Bacillota</taxon>
        <taxon>Bacilli</taxon>
        <taxon>Bacillales</taxon>
        <taxon>Paenibacillaceae</taxon>
        <taxon>Paenibacillus</taxon>
    </lineage>
</organism>
<evidence type="ECO:0000313" key="7">
    <source>
        <dbReference type="Proteomes" id="UP000272528"/>
    </source>
</evidence>
<evidence type="ECO:0000256" key="2">
    <source>
        <dbReference type="RuleBase" id="RU361185"/>
    </source>
</evidence>
<name>A0A3Q8X917_9BACL</name>
<dbReference type="CDD" id="cd06592">
    <property type="entry name" value="GH31_NET37"/>
    <property type="match status" value="1"/>
</dbReference>
<dbReference type="Gene3D" id="2.60.40.1760">
    <property type="entry name" value="glycosyl hydrolase (family 31)"/>
    <property type="match status" value="1"/>
</dbReference>
<dbReference type="Gene3D" id="2.60.40.1180">
    <property type="entry name" value="Golgi alpha-mannosidase II"/>
    <property type="match status" value="1"/>
</dbReference>
<dbReference type="CDD" id="cd14752">
    <property type="entry name" value="GH31_N"/>
    <property type="match status" value="1"/>
</dbReference>
<evidence type="ECO:0000313" key="6">
    <source>
        <dbReference type="EMBL" id="AZN41598.1"/>
    </source>
</evidence>
<evidence type="ECO:0000259" key="5">
    <source>
        <dbReference type="Pfam" id="PF21365"/>
    </source>
</evidence>
<dbReference type="GO" id="GO:0030246">
    <property type="term" value="F:carbohydrate binding"/>
    <property type="evidence" value="ECO:0007669"/>
    <property type="project" value="InterPro"/>
</dbReference>
<dbReference type="Proteomes" id="UP000272528">
    <property type="component" value="Chromosome"/>
</dbReference>
<dbReference type="AlphaFoldDB" id="A0A3Q8X917"/>
<dbReference type="InterPro" id="IPR011013">
    <property type="entry name" value="Gal_mutarotase_sf_dom"/>
</dbReference>
<dbReference type="Pfam" id="PF13802">
    <property type="entry name" value="Gal_mutarotas_2"/>
    <property type="match status" value="1"/>
</dbReference>
<keyword evidence="2 6" id="KW-0378">Hydrolase</keyword>
<dbReference type="EMBL" id="CP034437">
    <property type="protein sequence ID" value="AZN41598.1"/>
    <property type="molecule type" value="Genomic_DNA"/>
</dbReference>
<evidence type="ECO:0000259" key="4">
    <source>
        <dbReference type="Pfam" id="PF13802"/>
    </source>
</evidence>
<dbReference type="Pfam" id="PF01055">
    <property type="entry name" value="Glyco_hydro_31_2nd"/>
    <property type="match status" value="1"/>
</dbReference>
<accession>A0A3Q8X917</accession>
<dbReference type="InterPro" id="IPR013780">
    <property type="entry name" value="Glyco_hydro_b"/>
</dbReference>
<dbReference type="InterPro" id="IPR000322">
    <property type="entry name" value="Glyco_hydro_31_TIM"/>
</dbReference>